<dbReference type="PANTHER" id="PTHR47259">
    <property type="match status" value="1"/>
</dbReference>
<dbReference type="Pfam" id="PF00925">
    <property type="entry name" value="GTP_cyclohydro2"/>
    <property type="match status" value="1"/>
</dbReference>
<accession>A0A7S0Z4M2</accession>
<feature type="region of interest" description="Disordered" evidence="1">
    <location>
        <begin position="33"/>
        <end position="63"/>
    </location>
</feature>
<evidence type="ECO:0008006" key="5">
    <source>
        <dbReference type="Google" id="ProtNLM"/>
    </source>
</evidence>
<dbReference type="Pfam" id="PF12471">
    <property type="entry name" value="GTP_CH_N"/>
    <property type="match status" value="1"/>
</dbReference>
<reference evidence="4" key="1">
    <citation type="submission" date="2021-01" db="EMBL/GenBank/DDBJ databases">
        <authorList>
            <person name="Corre E."/>
            <person name="Pelletier E."/>
            <person name="Niang G."/>
            <person name="Scheremetjew M."/>
            <person name="Finn R."/>
            <person name="Kale V."/>
            <person name="Holt S."/>
            <person name="Cochrane G."/>
            <person name="Meng A."/>
            <person name="Brown T."/>
            <person name="Cohen L."/>
        </authorList>
    </citation>
    <scope>NUCLEOTIDE SEQUENCE</scope>
    <source>
        <strain evidence="4">CCMP443</strain>
    </source>
</reference>
<feature type="domain" description="GTP cyclohydrolase II" evidence="2">
    <location>
        <begin position="276"/>
        <end position="416"/>
    </location>
</feature>
<sequence>MGTAGDTALKGAVAENLGNAAGGAKATVQMSEAETRASAWGRDQKRGPYNPPGHVVLTTHPRRGSPIKIDWGAESAQKRGPVIATVTSQKLRNSIGTHNGSYAVYRSIAIAAGKMDPKFVPDLNNTAPPVMIPPNPAWYDPKKIVSMDPWGHLTVDSFKKQLDEGVDIRPTIAITSAHIQMPELVDAIDKGRITPDGKLLLGDGSVCVTKAAIEHVWHLPGVAERFGVSEATLRRCMFEQTGGMFPELITRSDLEVFLPPIGGQTVYIFGNPEFLHDPSKTCTVRVHDECNGSDVFGSDICTCRPYLAHGVEECVATAQAGGVGVIVYFRKEGRSLGEVTKFLVYNARKRQEGGDRAETYFHRTACVAGVEDMRFQELMPDALNWLGITKIHKLISMSDMKYNAIVASGIEVAERVAIPDELVPADAHVEIDAKMYAGYYVPEDKKGLITEELVKSTKGRDLDIDQLESQEAGGMHSPLCPSGV</sequence>
<organism evidence="4">
    <name type="scientific">Hemiselmis tepida</name>
    <dbReference type="NCBI Taxonomy" id="464990"/>
    <lineage>
        <taxon>Eukaryota</taxon>
        <taxon>Cryptophyceae</taxon>
        <taxon>Cryptomonadales</taxon>
        <taxon>Hemiselmidaceae</taxon>
        <taxon>Hemiselmis</taxon>
    </lineage>
</organism>
<protein>
    <recommendedName>
        <fullName evidence="5">GTP cyclohydrolase II</fullName>
    </recommendedName>
</protein>
<gene>
    <name evidence="4" type="ORF">HTEP1355_LOCUS21703</name>
</gene>
<dbReference type="AlphaFoldDB" id="A0A7S0Z4M2"/>
<dbReference type="SUPFAM" id="SSF142695">
    <property type="entry name" value="RibA-like"/>
    <property type="match status" value="1"/>
</dbReference>
<dbReference type="InterPro" id="IPR022163">
    <property type="entry name" value="GTP_CH_N"/>
</dbReference>
<evidence type="ECO:0000256" key="1">
    <source>
        <dbReference type="SAM" id="MobiDB-lite"/>
    </source>
</evidence>
<evidence type="ECO:0000313" key="4">
    <source>
        <dbReference type="EMBL" id="CAD8808023.1"/>
    </source>
</evidence>
<name>A0A7S0Z4M2_9CRYP</name>
<dbReference type="PANTHER" id="PTHR47259:SF2">
    <property type="entry name" value="URACIL-REGULATED PROTEIN 1"/>
    <property type="match status" value="1"/>
</dbReference>
<dbReference type="InterPro" id="IPR032677">
    <property type="entry name" value="GTP_cyclohydro_II"/>
</dbReference>
<dbReference type="NCBIfam" id="NF005536">
    <property type="entry name" value="PRK07198.1"/>
    <property type="match status" value="1"/>
</dbReference>
<feature type="domain" description="GTP cyclohydrolase N-terminal" evidence="3">
    <location>
        <begin position="54"/>
        <end position="240"/>
    </location>
</feature>
<evidence type="ECO:0000259" key="3">
    <source>
        <dbReference type="Pfam" id="PF12471"/>
    </source>
</evidence>
<dbReference type="EMBL" id="HBFN01037377">
    <property type="protein sequence ID" value="CAD8808023.1"/>
    <property type="molecule type" value="Transcribed_RNA"/>
</dbReference>
<evidence type="ECO:0000259" key="2">
    <source>
        <dbReference type="Pfam" id="PF00925"/>
    </source>
</evidence>
<dbReference type="Gene3D" id="3.40.50.10990">
    <property type="entry name" value="GTP cyclohydrolase II"/>
    <property type="match status" value="1"/>
</dbReference>
<proteinExistence type="predicted"/>
<dbReference type="InterPro" id="IPR036144">
    <property type="entry name" value="RibA-like_sf"/>
</dbReference>